<proteinExistence type="predicted"/>
<dbReference type="Proteomes" id="UP000826195">
    <property type="component" value="Unassembled WGS sequence"/>
</dbReference>
<comment type="caution">
    <text evidence="1">The sequence shown here is derived from an EMBL/GenBank/DDBJ whole genome shotgun (WGS) entry which is preliminary data.</text>
</comment>
<organism evidence="1 2">
    <name type="scientific">Cotesia glomerata</name>
    <name type="common">Lepidopteran parasitic wasp</name>
    <name type="synonym">Apanteles glomeratus</name>
    <dbReference type="NCBI Taxonomy" id="32391"/>
    <lineage>
        <taxon>Eukaryota</taxon>
        <taxon>Metazoa</taxon>
        <taxon>Ecdysozoa</taxon>
        <taxon>Arthropoda</taxon>
        <taxon>Hexapoda</taxon>
        <taxon>Insecta</taxon>
        <taxon>Pterygota</taxon>
        <taxon>Neoptera</taxon>
        <taxon>Endopterygota</taxon>
        <taxon>Hymenoptera</taxon>
        <taxon>Apocrita</taxon>
        <taxon>Ichneumonoidea</taxon>
        <taxon>Braconidae</taxon>
        <taxon>Microgastrinae</taxon>
        <taxon>Cotesia</taxon>
    </lineage>
</organism>
<evidence type="ECO:0000313" key="1">
    <source>
        <dbReference type="EMBL" id="KAH0556652.1"/>
    </source>
</evidence>
<name>A0AAV7ISX7_COTGL</name>
<reference evidence="1 2" key="1">
    <citation type="journal article" date="2021" name="J. Hered.">
        <title>A chromosome-level genome assembly of the parasitoid wasp, Cotesia glomerata (Hymenoptera: Braconidae).</title>
        <authorList>
            <person name="Pinto B.J."/>
            <person name="Weis J.J."/>
            <person name="Gamble T."/>
            <person name="Ode P.J."/>
            <person name="Paul R."/>
            <person name="Zaspel J.M."/>
        </authorList>
    </citation>
    <scope>NUCLEOTIDE SEQUENCE [LARGE SCALE GENOMIC DNA]</scope>
    <source>
        <strain evidence="1">CgM1</strain>
    </source>
</reference>
<protein>
    <submittedName>
        <fullName evidence="1">Uncharacterized protein</fullName>
    </submittedName>
</protein>
<evidence type="ECO:0000313" key="2">
    <source>
        <dbReference type="Proteomes" id="UP000826195"/>
    </source>
</evidence>
<keyword evidence="2" id="KW-1185">Reference proteome</keyword>
<dbReference type="AlphaFoldDB" id="A0AAV7ISX7"/>
<dbReference type="EMBL" id="JAHXZJ010000749">
    <property type="protein sequence ID" value="KAH0556652.1"/>
    <property type="molecule type" value="Genomic_DNA"/>
</dbReference>
<accession>A0AAV7ISX7</accession>
<sequence length="121" mass="13904">MTMKRMTLSTEPCGNPLMETRLERVPLILTFMLRWVRKLVIKAIRLPENPSDIIISITLGVHVLSYAFSMSKDTMRSECFCQEVGSFLGVVNYFAIRIRDGRCVMGRMLTRNTSDFVPYSC</sequence>
<gene>
    <name evidence="1" type="ORF">KQX54_001235</name>
</gene>